<feature type="compositionally biased region" description="Gly residues" evidence="1">
    <location>
        <begin position="142"/>
        <end position="157"/>
    </location>
</feature>
<evidence type="ECO:0000313" key="2">
    <source>
        <dbReference type="EMBL" id="OCL15242.1"/>
    </source>
</evidence>
<gene>
    <name evidence="2" type="ORF">AOQ84DRAFT_358210</name>
</gene>
<dbReference type="AlphaFoldDB" id="A0A8E2K008"/>
<dbReference type="EMBL" id="KV748471">
    <property type="protein sequence ID" value="OCL15242.1"/>
    <property type="molecule type" value="Genomic_DNA"/>
</dbReference>
<feature type="region of interest" description="Disordered" evidence="1">
    <location>
        <begin position="1"/>
        <end position="76"/>
    </location>
</feature>
<evidence type="ECO:0000256" key="1">
    <source>
        <dbReference type="SAM" id="MobiDB-lite"/>
    </source>
</evidence>
<reference evidence="2 3" key="1">
    <citation type="journal article" date="2016" name="Nat. Commun.">
        <title>Ectomycorrhizal ecology is imprinted in the genome of the dominant symbiotic fungus Cenococcum geophilum.</title>
        <authorList>
            <consortium name="DOE Joint Genome Institute"/>
            <person name="Peter M."/>
            <person name="Kohler A."/>
            <person name="Ohm R.A."/>
            <person name="Kuo A."/>
            <person name="Krutzmann J."/>
            <person name="Morin E."/>
            <person name="Arend M."/>
            <person name="Barry K.W."/>
            <person name="Binder M."/>
            <person name="Choi C."/>
            <person name="Clum A."/>
            <person name="Copeland A."/>
            <person name="Grisel N."/>
            <person name="Haridas S."/>
            <person name="Kipfer T."/>
            <person name="LaButti K."/>
            <person name="Lindquist E."/>
            <person name="Lipzen A."/>
            <person name="Maire R."/>
            <person name="Meier B."/>
            <person name="Mihaltcheva S."/>
            <person name="Molinier V."/>
            <person name="Murat C."/>
            <person name="Poggeler S."/>
            <person name="Quandt C.A."/>
            <person name="Sperisen C."/>
            <person name="Tritt A."/>
            <person name="Tisserant E."/>
            <person name="Crous P.W."/>
            <person name="Henrissat B."/>
            <person name="Nehls U."/>
            <person name="Egli S."/>
            <person name="Spatafora J.W."/>
            <person name="Grigoriev I.V."/>
            <person name="Martin F.M."/>
        </authorList>
    </citation>
    <scope>NUCLEOTIDE SEQUENCE [LARGE SCALE GENOMIC DNA]</scope>
    <source>
        <strain evidence="2 3">CBS 207.34</strain>
    </source>
</reference>
<organism evidence="2 3">
    <name type="scientific">Glonium stellatum</name>
    <dbReference type="NCBI Taxonomy" id="574774"/>
    <lineage>
        <taxon>Eukaryota</taxon>
        <taxon>Fungi</taxon>
        <taxon>Dikarya</taxon>
        <taxon>Ascomycota</taxon>
        <taxon>Pezizomycotina</taxon>
        <taxon>Dothideomycetes</taxon>
        <taxon>Pleosporomycetidae</taxon>
        <taxon>Gloniales</taxon>
        <taxon>Gloniaceae</taxon>
        <taxon>Glonium</taxon>
    </lineage>
</organism>
<keyword evidence="3" id="KW-1185">Reference proteome</keyword>
<sequence length="157" mass="16028">MHRSPPAPTNAACIKAERKDRRKTKIPTVRGLSQCRPQTPKSHAQSPSPRKTAPHASRPKHTLPTQPNPALPSFDRLTPLGLRITVVTDNGTTVTSKSASATQLITPAASVAGLSGRQEELVRGGEGPGGVEGAAEEEGEADGGGADGGSGGDAGVE</sequence>
<feature type="compositionally biased region" description="Polar residues" evidence="1">
    <location>
        <begin position="35"/>
        <end position="49"/>
    </location>
</feature>
<dbReference type="Proteomes" id="UP000250140">
    <property type="component" value="Unassembled WGS sequence"/>
</dbReference>
<proteinExistence type="predicted"/>
<feature type="region of interest" description="Disordered" evidence="1">
    <location>
        <begin position="116"/>
        <end position="157"/>
    </location>
</feature>
<protein>
    <submittedName>
        <fullName evidence="2">Uncharacterized protein</fullName>
    </submittedName>
</protein>
<name>A0A8E2K008_9PEZI</name>
<evidence type="ECO:0000313" key="3">
    <source>
        <dbReference type="Proteomes" id="UP000250140"/>
    </source>
</evidence>
<accession>A0A8E2K008</accession>